<dbReference type="EMBL" id="JACJHR010000016">
    <property type="protein sequence ID" value="MBB2500261.1"/>
    <property type="molecule type" value="Genomic_DNA"/>
</dbReference>
<reference evidence="1 2" key="1">
    <citation type="submission" date="2020-08" db="EMBL/GenBank/DDBJ databases">
        <title>Amycolatopsis echigonensis JCM 21831.</title>
        <authorList>
            <person name="Tedsree N."/>
            <person name="Kuncharoen N."/>
            <person name="Likhitwitayawuid K."/>
            <person name="Tanasupawat S."/>
        </authorList>
    </citation>
    <scope>NUCLEOTIDE SEQUENCE [LARGE SCALE GENOMIC DNA]</scope>
    <source>
        <strain evidence="1 2">JCM 21831</strain>
    </source>
</reference>
<organism evidence="1 2">
    <name type="scientific">Amycolatopsis echigonensis</name>
    <dbReference type="NCBI Taxonomy" id="2576905"/>
    <lineage>
        <taxon>Bacteria</taxon>
        <taxon>Bacillati</taxon>
        <taxon>Actinomycetota</taxon>
        <taxon>Actinomycetes</taxon>
        <taxon>Pseudonocardiales</taxon>
        <taxon>Pseudonocardiaceae</taxon>
        <taxon>Amycolatopsis</taxon>
    </lineage>
</organism>
<accession>A0A8E1VXQ0</accession>
<dbReference type="Proteomes" id="UP000550260">
    <property type="component" value="Unassembled WGS sequence"/>
</dbReference>
<dbReference type="RefSeq" id="WP_183124031.1">
    <property type="nucleotide sequence ID" value="NZ_JACJHR010000016.1"/>
</dbReference>
<dbReference type="AlphaFoldDB" id="A0A8E1VXQ0"/>
<evidence type="ECO:0000313" key="1">
    <source>
        <dbReference type="EMBL" id="MBB2500261.1"/>
    </source>
</evidence>
<comment type="caution">
    <text evidence="1">The sequence shown here is derived from an EMBL/GenBank/DDBJ whole genome shotgun (WGS) entry which is preliminary data.</text>
</comment>
<evidence type="ECO:0000313" key="2">
    <source>
        <dbReference type="Proteomes" id="UP000550260"/>
    </source>
</evidence>
<gene>
    <name evidence="1" type="ORF">H5411_14145</name>
</gene>
<proteinExistence type="predicted"/>
<sequence>MLDLHITDDHGFDRIITVKPRQLLVFERLTGIPFSKMEDDGVSMAQLYQLAHIAMRVHHSETPAELAEFELRYDVMPVGDGETDASDPGRAAA</sequence>
<protein>
    <submittedName>
        <fullName evidence="1">Uncharacterized protein</fullName>
    </submittedName>
</protein>
<name>A0A8E1VXQ0_9PSEU</name>